<evidence type="ECO:0000313" key="7">
    <source>
        <dbReference type="EMBL" id="GAI79510.1"/>
    </source>
</evidence>
<reference evidence="7" key="1">
    <citation type="journal article" date="2014" name="Front. Microbiol.">
        <title>High frequency of phylogenetically diverse reductive dehalogenase-homologous genes in deep subseafloor sedimentary metagenomes.</title>
        <authorList>
            <person name="Kawai M."/>
            <person name="Futagami T."/>
            <person name="Toyoda A."/>
            <person name="Takaki Y."/>
            <person name="Nishi S."/>
            <person name="Hori S."/>
            <person name="Arai W."/>
            <person name="Tsubouchi T."/>
            <person name="Morono Y."/>
            <person name="Uchiyama I."/>
            <person name="Ito T."/>
            <person name="Fujiyama A."/>
            <person name="Inagaki F."/>
            <person name="Takami H."/>
        </authorList>
    </citation>
    <scope>NUCLEOTIDE SEQUENCE</scope>
    <source>
        <strain evidence="7">Expedition CK06-06</strain>
    </source>
</reference>
<dbReference type="EMBL" id="BARW01014749">
    <property type="protein sequence ID" value="GAI79510.1"/>
    <property type="molecule type" value="Genomic_DNA"/>
</dbReference>
<proteinExistence type="predicted"/>
<keyword evidence="3 6" id="KW-0812">Transmembrane</keyword>
<feature type="transmembrane region" description="Helical" evidence="6">
    <location>
        <begin position="202"/>
        <end position="219"/>
    </location>
</feature>
<sequence>SYRSFGLKTLGNIYKEGDELPPFPLPDFKKALSFLLNQQHNEGYWEATSSFSWNKVESTTAALYGLVGTGNKGEVVEKGINWLIKNQKANGSWNDDCWDTSWTLYLLLYNNHESEEGAYEMSFTTLDIILKEDVQKFFKNQRIPQEMSSKELRQQIDILQQAGVDTKSFEVDLYMKYSVPFSGLIFVLLGVPLGLRVKRGSKATGIIISIVLVFIYYISVSTIRSFGRGGIIFPVLAAWLPNIIFAILGTILIFRAEKK</sequence>
<dbReference type="PANTHER" id="PTHR33529:SF6">
    <property type="entry name" value="YJGP_YJGQ FAMILY PERMEASE"/>
    <property type="match status" value="1"/>
</dbReference>
<keyword evidence="2" id="KW-1003">Cell membrane</keyword>
<accession>X1SW13</accession>
<dbReference type="GO" id="GO:0043190">
    <property type="term" value="C:ATP-binding cassette (ABC) transporter complex"/>
    <property type="evidence" value="ECO:0007669"/>
    <property type="project" value="TreeGrafter"/>
</dbReference>
<dbReference type="GO" id="GO:0015920">
    <property type="term" value="P:lipopolysaccharide transport"/>
    <property type="evidence" value="ECO:0007669"/>
    <property type="project" value="TreeGrafter"/>
</dbReference>
<name>X1SW13_9ZZZZ</name>
<keyword evidence="4 6" id="KW-1133">Transmembrane helix</keyword>
<evidence type="ECO:0008006" key="8">
    <source>
        <dbReference type="Google" id="ProtNLM"/>
    </source>
</evidence>
<feature type="transmembrane region" description="Helical" evidence="6">
    <location>
        <begin position="231"/>
        <end position="254"/>
    </location>
</feature>
<gene>
    <name evidence="7" type="ORF">S12H4_26061</name>
</gene>
<feature type="non-terminal residue" evidence="7">
    <location>
        <position position="1"/>
    </location>
</feature>
<comment type="caution">
    <text evidence="7">The sequence shown here is derived from an EMBL/GenBank/DDBJ whole genome shotgun (WGS) entry which is preliminary data.</text>
</comment>
<dbReference type="Gene3D" id="1.50.10.20">
    <property type="match status" value="1"/>
</dbReference>
<dbReference type="InterPro" id="IPR008930">
    <property type="entry name" value="Terpenoid_cyclase/PrenylTrfase"/>
</dbReference>
<dbReference type="InterPro" id="IPR005495">
    <property type="entry name" value="LptG/LptF_permease"/>
</dbReference>
<evidence type="ECO:0000256" key="4">
    <source>
        <dbReference type="ARBA" id="ARBA00022989"/>
    </source>
</evidence>
<dbReference type="SUPFAM" id="SSF48239">
    <property type="entry name" value="Terpenoid cyclases/Protein prenyltransferases"/>
    <property type="match status" value="1"/>
</dbReference>
<evidence type="ECO:0000256" key="5">
    <source>
        <dbReference type="ARBA" id="ARBA00023136"/>
    </source>
</evidence>
<dbReference type="PANTHER" id="PTHR33529">
    <property type="entry name" value="SLR0882 PROTEIN-RELATED"/>
    <property type="match status" value="1"/>
</dbReference>
<keyword evidence="5 6" id="KW-0472">Membrane</keyword>
<dbReference type="AlphaFoldDB" id="X1SW13"/>
<feature type="transmembrane region" description="Helical" evidence="6">
    <location>
        <begin position="177"/>
        <end position="195"/>
    </location>
</feature>
<organism evidence="7">
    <name type="scientific">marine sediment metagenome</name>
    <dbReference type="NCBI Taxonomy" id="412755"/>
    <lineage>
        <taxon>unclassified sequences</taxon>
        <taxon>metagenomes</taxon>
        <taxon>ecological metagenomes</taxon>
    </lineage>
</organism>
<evidence type="ECO:0000256" key="1">
    <source>
        <dbReference type="ARBA" id="ARBA00004651"/>
    </source>
</evidence>
<evidence type="ECO:0000256" key="6">
    <source>
        <dbReference type="SAM" id="Phobius"/>
    </source>
</evidence>
<comment type="subcellular location">
    <subcellularLocation>
        <location evidence="1">Cell membrane</location>
        <topology evidence="1">Multi-pass membrane protein</topology>
    </subcellularLocation>
</comment>
<evidence type="ECO:0000256" key="3">
    <source>
        <dbReference type="ARBA" id="ARBA00022692"/>
    </source>
</evidence>
<protein>
    <recommendedName>
        <fullName evidence="8">Squalene cyclase C-terminal domain-containing protein</fullName>
    </recommendedName>
</protein>
<dbReference type="Pfam" id="PF03739">
    <property type="entry name" value="LptF_LptG"/>
    <property type="match status" value="1"/>
</dbReference>
<evidence type="ECO:0000256" key="2">
    <source>
        <dbReference type="ARBA" id="ARBA00022475"/>
    </source>
</evidence>